<dbReference type="Gramene" id="OMO78334">
    <property type="protein sequence ID" value="OMO78334"/>
    <property type="gene ID" value="CCACVL1_14477"/>
</dbReference>
<accession>A0A1R3I6Z3</accession>
<reference evidence="1 2" key="1">
    <citation type="submission" date="2013-09" db="EMBL/GenBank/DDBJ databases">
        <title>Corchorus capsularis genome sequencing.</title>
        <authorList>
            <person name="Alam M."/>
            <person name="Haque M.S."/>
            <person name="Islam M.S."/>
            <person name="Emdad E.M."/>
            <person name="Islam M.M."/>
            <person name="Ahmed B."/>
            <person name="Halim A."/>
            <person name="Hossen Q.M.M."/>
            <person name="Hossain M.Z."/>
            <person name="Ahmed R."/>
            <person name="Khan M.M."/>
            <person name="Islam R."/>
            <person name="Rashid M.M."/>
            <person name="Khan S.A."/>
            <person name="Rahman M.S."/>
            <person name="Alam M."/>
        </authorList>
    </citation>
    <scope>NUCLEOTIDE SEQUENCE [LARGE SCALE GENOMIC DNA]</scope>
    <source>
        <strain evidence="2">cv. CVL-1</strain>
        <tissue evidence="1">Whole seedling</tissue>
    </source>
</reference>
<keyword evidence="2" id="KW-1185">Reference proteome</keyword>
<protein>
    <submittedName>
        <fullName evidence="1">Uncharacterized protein</fullName>
    </submittedName>
</protein>
<name>A0A1R3I6Z3_COCAP</name>
<dbReference type="EMBL" id="AWWV01010576">
    <property type="protein sequence ID" value="OMO78334.1"/>
    <property type="molecule type" value="Genomic_DNA"/>
</dbReference>
<evidence type="ECO:0000313" key="1">
    <source>
        <dbReference type="EMBL" id="OMO78334.1"/>
    </source>
</evidence>
<proteinExistence type="predicted"/>
<evidence type="ECO:0000313" key="2">
    <source>
        <dbReference type="Proteomes" id="UP000188268"/>
    </source>
</evidence>
<sequence>MDDDGFYWNECSYKASIAEKRIKKWGAGDIDDPKTIVNLEN</sequence>
<gene>
    <name evidence="1" type="ORF">CCACVL1_14477</name>
</gene>
<dbReference type="AlphaFoldDB" id="A0A1R3I6Z3"/>
<comment type="caution">
    <text evidence="1">The sequence shown here is derived from an EMBL/GenBank/DDBJ whole genome shotgun (WGS) entry which is preliminary data.</text>
</comment>
<organism evidence="1 2">
    <name type="scientific">Corchorus capsularis</name>
    <name type="common">Jute</name>
    <dbReference type="NCBI Taxonomy" id="210143"/>
    <lineage>
        <taxon>Eukaryota</taxon>
        <taxon>Viridiplantae</taxon>
        <taxon>Streptophyta</taxon>
        <taxon>Embryophyta</taxon>
        <taxon>Tracheophyta</taxon>
        <taxon>Spermatophyta</taxon>
        <taxon>Magnoliopsida</taxon>
        <taxon>eudicotyledons</taxon>
        <taxon>Gunneridae</taxon>
        <taxon>Pentapetalae</taxon>
        <taxon>rosids</taxon>
        <taxon>malvids</taxon>
        <taxon>Malvales</taxon>
        <taxon>Malvaceae</taxon>
        <taxon>Grewioideae</taxon>
        <taxon>Apeibeae</taxon>
        <taxon>Corchorus</taxon>
    </lineage>
</organism>
<dbReference type="Proteomes" id="UP000188268">
    <property type="component" value="Unassembled WGS sequence"/>
</dbReference>